<proteinExistence type="predicted"/>
<organism evidence="2 3">
    <name type="scientific">Marinobacterium aestuariivivens</name>
    <dbReference type="NCBI Taxonomy" id="1698799"/>
    <lineage>
        <taxon>Bacteria</taxon>
        <taxon>Pseudomonadati</taxon>
        <taxon>Pseudomonadota</taxon>
        <taxon>Gammaproteobacteria</taxon>
        <taxon>Oceanospirillales</taxon>
        <taxon>Oceanospirillaceae</taxon>
        <taxon>Marinobacterium</taxon>
    </lineage>
</organism>
<evidence type="ECO:0000313" key="3">
    <source>
        <dbReference type="Proteomes" id="UP001596422"/>
    </source>
</evidence>
<dbReference type="EMBL" id="JBHSWE010000001">
    <property type="protein sequence ID" value="MFC6672206.1"/>
    <property type="molecule type" value="Genomic_DNA"/>
</dbReference>
<sequence>MLKLSSRAQLGLGLGLALLMLASRGHHFASLENLPSASWAVFFLAGFYLRSKWAFPALMVEAVLLDFVAIGFQGVSDFCVSAAYPMLLPAYGSLWLGGQWFARRYRPQLATLVPLSLAVLVASSLCQLISSGSFYFFSGRYADPTLAEFGLRLLRYGPRSLESLAFYIGTAALLHAATLAALGLKTTGSTETKT</sequence>
<keyword evidence="1" id="KW-1133">Transmembrane helix</keyword>
<protein>
    <recommendedName>
        <fullName evidence="4">Cobalamin ABC transporter</fullName>
    </recommendedName>
</protein>
<comment type="caution">
    <text evidence="2">The sequence shown here is derived from an EMBL/GenBank/DDBJ whole genome shotgun (WGS) entry which is preliminary data.</text>
</comment>
<keyword evidence="1" id="KW-0472">Membrane</keyword>
<feature type="transmembrane region" description="Helical" evidence="1">
    <location>
        <begin position="82"/>
        <end position="102"/>
    </location>
</feature>
<reference evidence="3" key="1">
    <citation type="journal article" date="2019" name="Int. J. Syst. Evol. Microbiol.">
        <title>The Global Catalogue of Microorganisms (GCM) 10K type strain sequencing project: providing services to taxonomists for standard genome sequencing and annotation.</title>
        <authorList>
            <consortium name="The Broad Institute Genomics Platform"/>
            <consortium name="The Broad Institute Genome Sequencing Center for Infectious Disease"/>
            <person name="Wu L."/>
            <person name="Ma J."/>
        </authorList>
    </citation>
    <scope>NUCLEOTIDE SEQUENCE [LARGE SCALE GENOMIC DNA]</scope>
    <source>
        <strain evidence="3">NBRC 111756</strain>
    </source>
</reference>
<keyword evidence="1" id="KW-0812">Transmembrane</keyword>
<dbReference type="Proteomes" id="UP001596422">
    <property type="component" value="Unassembled WGS sequence"/>
</dbReference>
<evidence type="ECO:0000313" key="2">
    <source>
        <dbReference type="EMBL" id="MFC6672206.1"/>
    </source>
</evidence>
<feature type="transmembrane region" description="Helical" evidence="1">
    <location>
        <begin position="58"/>
        <end position="76"/>
    </location>
</feature>
<accession>A0ABW2A3V9</accession>
<keyword evidence="3" id="KW-1185">Reference proteome</keyword>
<name>A0ABW2A3V9_9GAMM</name>
<evidence type="ECO:0008006" key="4">
    <source>
        <dbReference type="Google" id="ProtNLM"/>
    </source>
</evidence>
<gene>
    <name evidence="2" type="ORF">ACFQDL_20630</name>
</gene>
<feature type="transmembrane region" description="Helical" evidence="1">
    <location>
        <begin position="109"/>
        <end position="137"/>
    </location>
</feature>
<evidence type="ECO:0000256" key="1">
    <source>
        <dbReference type="SAM" id="Phobius"/>
    </source>
</evidence>
<dbReference type="RefSeq" id="WP_379910662.1">
    <property type="nucleotide sequence ID" value="NZ_JBHSWE010000001.1"/>
</dbReference>
<feature type="transmembrane region" description="Helical" evidence="1">
    <location>
        <begin position="164"/>
        <end position="184"/>
    </location>
</feature>